<evidence type="ECO:0000313" key="6">
    <source>
        <dbReference type="EMBL" id="MEE2526737.1"/>
    </source>
</evidence>
<reference evidence="6 7" key="1">
    <citation type="submission" date="2024-01" db="EMBL/GenBank/DDBJ databases">
        <title>Hyphobacterium bacterium isolated from marine sediment.</title>
        <authorList>
            <person name="Zhao S."/>
        </authorList>
    </citation>
    <scope>NUCLEOTIDE SEQUENCE [LARGE SCALE GENOMIC DNA]</scope>
    <source>
        <strain evidence="7">HN65</strain>
    </source>
</reference>
<keyword evidence="4 5" id="KW-0472">Membrane</keyword>
<comment type="caution">
    <text evidence="6">The sequence shown here is derived from an EMBL/GenBank/DDBJ whole genome shotgun (WGS) entry which is preliminary data.</text>
</comment>
<dbReference type="RefSeq" id="WP_330199398.1">
    <property type="nucleotide sequence ID" value="NZ_JAZDRP010000005.1"/>
</dbReference>
<evidence type="ECO:0000256" key="3">
    <source>
        <dbReference type="ARBA" id="ARBA00022989"/>
    </source>
</evidence>
<keyword evidence="3 5" id="KW-1133">Transmembrane helix</keyword>
<dbReference type="GO" id="GO:0032259">
    <property type="term" value="P:methylation"/>
    <property type="evidence" value="ECO:0007669"/>
    <property type="project" value="UniProtKB-KW"/>
</dbReference>
<dbReference type="EMBL" id="JAZDRP010000005">
    <property type="protein sequence ID" value="MEE2526737.1"/>
    <property type="molecule type" value="Genomic_DNA"/>
</dbReference>
<dbReference type="GO" id="GO:0004671">
    <property type="term" value="F:protein C-terminal S-isoprenylcysteine carboxyl O-methyltransferase activity"/>
    <property type="evidence" value="ECO:0007669"/>
    <property type="project" value="UniProtKB-EC"/>
</dbReference>
<dbReference type="Proteomes" id="UP001354971">
    <property type="component" value="Unassembled WGS sequence"/>
</dbReference>
<feature type="transmembrane region" description="Helical" evidence="5">
    <location>
        <begin position="6"/>
        <end position="24"/>
    </location>
</feature>
<protein>
    <submittedName>
        <fullName evidence="6">Isoprenylcysteine carboxylmethyltransferase family protein</fullName>
        <ecNumber evidence="6">2.1.1.100</ecNumber>
        <ecNumber evidence="6">2.1.1.334</ecNumber>
    </submittedName>
</protein>
<keyword evidence="6" id="KW-0808">Transferase</keyword>
<keyword evidence="6" id="KW-0489">Methyltransferase</keyword>
<dbReference type="EC" id="2.1.1.334" evidence="6"/>
<keyword evidence="2 5" id="KW-0812">Transmembrane</keyword>
<evidence type="ECO:0000256" key="4">
    <source>
        <dbReference type="ARBA" id="ARBA00023136"/>
    </source>
</evidence>
<feature type="transmembrane region" description="Helical" evidence="5">
    <location>
        <begin position="88"/>
        <end position="117"/>
    </location>
</feature>
<dbReference type="EC" id="2.1.1.100" evidence="6"/>
<dbReference type="InterPro" id="IPR007318">
    <property type="entry name" value="Phopholipid_MeTrfase"/>
</dbReference>
<dbReference type="PANTHER" id="PTHR12714:SF24">
    <property type="entry name" value="SLR1182 PROTEIN"/>
    <property type="match status" value="1"/>
</dbReference>
<dbReference type="PANTHER" id="PTHR12714">
    <property type="entry name" value="PROTEIN-S ISOPRENYLCYSTEINE O-METHYLTRANSFERASE"/>
    <property type="match status" value="1"/>
</dbReference>
<comment type="subcellular location">
    <subcellularLocation>
        <location evidence="1">Endomembrane system</location>
        <topology evidence="1">Multi-pass membrane protein</topology>
    </subcellularLocation>
</comment>
<keyword evidence="7" id="KW-1185">Reference proteome</keyword>
<name>A0ABU7LS42_9PROT</name>
<organism evidence="6 7">
    <name type="scientific">Hyphobacterium lacteum</name>
    <dbReference type="NCBI Taxonomy" id="3116575"/>
    <lineage>
        <taxon>Bacteria</taxon>
        <taxon>Pseudomonadati</taxon>
        <taxon>Pseudomonadota</taxon>
        <taxon>Alphaproteobacteria</taxon>
        <taxon>Maricaulales</taxon>
        <taxon>Maricaulaceae</taxon>
        <taxon>Hyphobacterium</taxon>
    </lineage>
</organism>
<evidence type="ECO:0000256" key="5">
    <source>
        <dbReference type="SAM" id="Phobius"/>
    </source>
</evidence>
<evidence type="ECO:0000313" key="7">
    <source>
        <dbReference type="Proteomes" id="UP001354971"/>
    </source>
</evidence>
<evidence type="ECO:0000256" key="2">
    <source>
        <dbReference type="ARBA" id="ARBA00022692"/>
    </source>
</evidence>
<proteinExistence type="predicted"/>
<gene>
    <name evidence="6" type="ORF">V0U79_10180</name>
</gene>
<sequence>MRPIIPPPVILTFYIGIVFGIDVFSPLDFLLGEARLPIATLLFLSGVLIALLGVREFHRHKTTVHPLKLDKVSAIVTSGIYQWTRNPMYLGMLVGLFGIVAWSQDLLALVAPAAFIVTLNRLQIRPEEHAMREMFGEAYESYCRRTRRWI</sequence>
<feature type="transmembrane region" description="Helical" evidence="5">
    <location>
        <begin position="36"/>
        <end position="54"/>
    </location>
</feature>
<evidence type="ECO:0000256" key="1">
    <source>
        <dbReference type="ARBA" id="ARBA00004127"/>
    </source>
</evidence>
<dbReference type="Pfam" id="PF04191">
    <property type="entry name" value="PEMT"/>
    <property type="match status" value="1"/>
</dbReference>
<accession>A0ABU7LS42</accession>
<dbReference type="Gene3D" id="1.20.120.1630">
    <property type="match status" value="1"/>
</dbReference>